<organism evidence="5 6">
    <name type="scientific">Cedecea neteri</name>
    <dbReference type="NCBI Taxonomy" id="158822"/>
    <lineage>
        <taxon>Bacteria</taxon>
        <taxon>Pseudomonadati</taxon>
        <taxon>Pseudomonadota</taxon>
        <taxon>Gammaproteobacteria</taxon>
        <taxon>Enterobacterales</taxon>
        <taxon>Enterobacteriaceae</taxon>
        <taxon>Cedecea</taxon>
    </lineage>
</organism>
<dbReference type="InterPro" id="IPR000182">
    <property type="entry name" value="GNAT_dom"/>
</dbReference>
<dbReference type="NCBIfam" id="NF008212">
    <property type="entry name" value="PRK10975.1"/>
    <property type="match status" value="1"/>
</dbReference>
<dbReference type="InterPro" id="IPR016181">
    <property type="entry name" value="Acyl_CoA_acyltransferase"/>
</dbReference>
<reference evidence="5 6" key="1">
    <citation type="submission" date="2014-09" db="EMBL/GenBank/DDBJ databases">
        <title>Cedecea neteri SSMD04 Genome Sequencing.</title>
        <authorList>
            <person name="Tan J.-Y."/>
        </authorList>
    </citation>
    <scope>NUCLEOTIDE SEQUENCE [LARGE SCALE GENOMIC DNA]</scope>
    <source>
        <strain evidence="5 6">SSMD04</strain>
    </source>
</reference>
<feature type="active site" description="Proton donor" evidence="3">
    <location>
        <position position="209"/>
    </location>
</feature>
<comment type="similarity">
    <text evidence="3">Belongs to the WecD family.</text>
</comment>
<dbReference type="CDD" id="cd04301">
    <property type="entry name" value="NAT_SF"/>
    <property type="match status" value="1"/>
</dbReference>
<feature type="binding site" evidence="3">
    <location>
        <position position="202"/>
    </location>
    <ligand>
        <name>acetyl-CoA</name>
        <dbReference type="ChEBI" id="CHEBI:57288"/>
    </ligand>
</feature>
<dbReference type="RefSeq" id="WP_038476926.1">
    <property type="nucleotide sequence ID" value="NZ_CP009451.1"/>
</dbReference>
<protein>
    <recommendedName>
        <fullName evidence="3">dTDP-fucosamine acetyltransferase</fullName>
        <ecNumber evidence="3">2.3.1.210</ecNumber>
    </recommendedName>
    <alternativeName>
        <fullName evidence="3">TDP-fucosamine acetyltransferase</fullName>
    </alternativeName>
    <alternativeName>
        <fullName evidence="3">dTDP-4-amino-4,6-dideoxy-D-galactose acyltransferase</fullName>
    </alternativeName>
</protein>
<dbReference type="HAMAP" id="MF_02027">
    <property type="entry name" value="WecD_RffC"/>
    <property type="match status" value="1"/>
</dbReference>
<keyword evidence="1 3" id="KW-0808">Transferase</keyword>
<evidence type="ECO:0000313" key="5">
    <source>
        <dbReference type="EMBL" id="AIR05243.1"/>
    </source>
</evidence>
<gene>
    <name evidence="3" type="primary">wecD</name>
    <name evidence="5" type="ORF">JT31_11680</name>
</gene>
<dbReference type="UniPathway" id="UPA00566"/>
<sequence>MSLIKATLAPLDWENRFFEVNSSAVRFSEDAPALREEQLRDWSRVQAKIPTHRTDWLDGLQRFGFQLVEGEVDLALTTGTQNAVISVDIAQPEDIPALRLAASQVFTQSRFRTPWYKDGDSGRFYAQWIENAVLGTFDHQCLLLKRCGENQGFVTLRQLNDVEARIGLLAGRGVGEELMAAAQDWCIQRGLQTLRVATQVSNTAALRRYIKSGATIESTAFWLYR</sequence>
<feature type="binding site" evidence="3">
    <location>
        <begin position="169"/>
        <end position="175"/>
    </location>
    <ligand>
        <name>acetyl-CoA</name>
        <dbReference type="ChEBI" id="CHEBI:57288"/>
    </ligand>
</feature>
<dbReference type="EMBL" id="CP009451">
    <property type="protein sequence ID" value="AIR05243.1"/>
    <property type="molecule type" value="Genomic_DNA"/>
</dbReference>
<dbReference type="SUPFAM" id="SSF55729">
    <property type="entry name" value="Acyl-CoA N-acyltransferases (Nat)"/>
    <property type="match status" value="1"/>
</dbReference>
<evidence type="ECO:0000259" key="4">
    <source>
        <dbReference type="PROSITE" id="PS51186"/>
    </source>
</evidence>
<feature type="binding site" evidence="3">
    <location>
        <position position="208"/>
    </location>
    <ligand>
        <name>acetyl-CoA</name>
        <dbReference type="ChEBI" id="CHEBI:57288"/>
    </ligand>
</feature>
<keyword evidence="2 3" id="KW-0012">Acyltransferase</keyword>
<evidence type="ECO:0000256" key="1">
    <source>
        <dbReference type="ARBA" id="ARBA00022679"/>
    </source>
</evidence>
<dbReference type="InterPro" id="IPR050832">
    <property type="entry name" value="Bact_Acetyltransf"/>
</dbReference>
<dbReference type="EC" id="2.3.1.210" evidence="3"/>
<dbReference type="GO" id="GO:0009246">
    <property type="term" value="P:enterobacterial common antigen biosynthetic process"/>
    <property type="evidence" value="ECO:0007669"/>
    <property type="project" value="UniProtKB-UniRule"/>
</dbReference>
<dbReference type="KEGG" id="cnt:JT31_11680"/>
<dbReference type="NCBIfam" id="TIGR02382">
    <property type="entry name" value="wecD_rffC"/>
    <property type="match status" value="1"/>
</dbReference>
<comment type="pathway">
    <text evidence="3">Bacterial outer membrane biogenesis; enterobacterial common antigen biosynthesis.</text>
</comment>
<proteinExistence type="inferred from homology"/>
<evidence type="ECO:0000256" key="2">
    <source>
        <dbReference type="ARBA" id="ARBA00023315"/>
    </source>
</evidence>
<name>A0A089PYV1_9ENTR</name>
<evidence type="ECO:0000313" key="6">
    <source>
        <dbReference type="Proteomes" id="UP000029481"/>
    </source>
</evidence>
<evidence type="ECO:0000256" key="3">
    <source>
        <dbReference type="HAMAP-Rule" id="MF_02027"/>
    </source>
</evidence>
<feature type="domain" description="N-acetyltransferase" evidence="4">
    <location>
        <begin position="85"/>
        <end position="225"/>
    </location>
</feature>
<accession>A0A089PYV1</accession>
<dbReference type="AlphaFoldDB" id="A0A089PYV1"/>
<dbReference type="GO" id="GO:0008080">
    <property type="term" value="F:N-acetyltransferase activity"/>
    <property type="evidence" value="ECO:0007669"/>
    <property type="project" value="InterPro"/>
</dbReference>
<dbReference type="Pfam" id="PF00583">
    <property type="entry name" value="Acetyltransf_1"/>
    <property type="match status" value="1"/>
</dbReference>
<dbReference type="OrthoDB" id="6057229at2"/>
<dbReference type="PANTHER" id="PTHR43877:SF2">
    <property type="entry name" value="AMINOALKYLPHOSPHONATE N-ACETYLTRANSFERASE-RELATED"/>
    <property type="match status" value="1"/>
</dbReference>
<dbReference type="PANTHER" id="PTHR43877">
    <property type="entry name" value="AMINOALKYLPHOSPHONATE N-ACETYLTRANSFERASE-RELATED-RELATED"/>
    <property type="match status" value="1"/>
</dbReference>
<comment type="function">
    <text evidence="3">Catalyzes the acetylation of dTDP-fucosamine (dTDP-4-amino-4,6-dideoxy-D-galactose) to dTDP-Fuc4NAc, which is utilized in the biosynthesis of the enterobacterial common antigen (ECA).</text>
</comment>
<comment type="catalytic activity">
    <reaction evidence="3">
        <text>dTDP-4-amino-4,6-dideoxy-alpha-D-galactose + acetyl-CoA = dTDP-4-acetamido-4,6-dideoxy-alpha-D-galactose + CoA + H(+)</text>
        <dbReference type="Rhea" id="RHEA:34443"/>
        <dbReference type="ChEBI" id="CHEBI:15378"/>
        <dbReference type="ChEBI" id="CHEBI:57287"/>
        <dbReference type="ChEBI" id="CHEBI:57288"/>
        <dbReference type="ChEBI" id="CHEBI:68492"/>
        <dbReference type="ChEBI" id="CHEBI:68493"/>
        <dbReference type="EC" id="2.3.1.210"/>
    </reaction>
</comment>
<keyword evidence="6" id="KW-1185">Reference proteome</keyword>
<dbReference type="PROSITE" id="PS51186">
    <property type="entry name" value="GNAT"/>
    <property type="match status" value="1"/>
</dbReference>
<dbReference type="Gene3D" id="3.40.630.30">
    <property type="match status" value="1"/>
</dbReference>
<dbReference type="Proteomes" id="UP000029481">
    <property type="component" value="Chromosome"/>
</dbReference>
<dbReference type="InterPro" id="IPR012752">
    <property type="entry name" value="AcTrfase_WecD"/>
</dbReference>
<comment type="subunit">
    <text evidence="3">Homodimer.</text>
</comment>